<accession>A0A9N9TWN7</accession>
<evidence type="ECO:0000256" key="6">
    <source>
        <dbReference type="ARBA" id="ARBA00022737"/>
    </source>
</evidence>
<keyword evidence="7 13" id="KW-0378">Hydrolase</keyword>
<evidence type="ECO:0000256" key="10">
    <source>
        <dbReference type="ARBA" id="ARBA00023295"/>
    </source>
</evidence>
<dbReference type="GO" id="GO:0005576">
    <property type="term" value="C:extracellular region"/>
    <property type="evidence" value="ECO:0007669"/>
    <property type="project" value="UniProtKB-SubCell"/>
</dbReference>
<evidence type="ECO:0000256" key="2">
    <source>
        <dbReference type="ARBA" id="ARBA00008834"/>
    </source>
</evidence>
<keyword evidence="8" id="KW-1015">Disulfide bond</keyword>
<dbReference type="InterPro" id="IPR050434">
    <property type="entry name" value="Glycosyl_hydrlase_28"/>
</dbReference>
<dbReference type="InterPro" id="IPR012334">
    <property type="entry name" value="Pectin_lyas_fold"/>
</dbReference>
<dbReference type="SUPFAM" id="SSF51126">
    <property type="entry name" value="Pectin lyase-like"/>
    <property type="match status" value="4"/>
</dbReference>
<keyword evidence="15" id="KW-1185">Reference proteome</keyword>
<evidence type="ECO:0000256" key="12">
    <source>
        <dbReference type="ARBA" id="ARBA00034074"/>
    </source>
</evidence>
<evidence type="ECO:0000256" key="5">
    <source>
        <dbReference type="ARBA" id="ARBA00022729"/>
    </source>
</evidence>
<evidence type="ECO:0000256" key="1">
    <source>
        <dbReference type="ARBA" id="ARBA00004613"/>
    </source>
</evidence>
<protein>
    <recommendedName>
        <fullName evidence="3">endo-polygalacturonase</fullName>
        <ecNumber evidence="3">3.2.1.15</ecNumber>
    </recommendedName>
</protein>
<dbReference type="GO" id="GO:0071555">
    <property type="term" value="P:cell wall organization"/>
    <property type="evidence" value="ECO:0007669"/>
    <property type="project" value="UniProtKB-KW"/>
</dbReference>
<evidence type="ECO:0000256" key="13">
    <source>
        <dbReference type="RuleBase" id="RU361169"/>
    </source>
</evidence>
<name>A0A9N9TWN7_PHYSR</name>
<evidence type="ECO:0000256" key="4">
    <source>
        <dbReference type="ARBA" id="ARBA00022525"/>
    </source>
</evidence>
<dbReference type="Pfam" id="PF00295">
    <property type="entry name" value="Glyco_hydro_28"/>
    <property type="match status" value="4"/>
</dbReference>
<dbReference type="EC" id="3.2.1.15" evidence="3"/>
<dbReference type="InterPro" id="IPR000743">
    <property type="entry name" value="Glyco_hydro_28"/>
</dbReference>
<keyword evidence="9" id="KW-0325">Glycoprotein</keyword>
<dbReference type="PANTHER" id="PTHR31884:SF9">
    <property type="entry name" value="ENDOPOLYGALACTURONASE D-RELATED"/>
    <property type="match status" value="1"/>
</dbReference>
<comment type="subcellular location">
    <subcellularLocation>
        <location evidence="1">Secreted</location>
    </subcellularLocation>
</comment>
<proteinExistence type="inferred from homology"/>
<dbReference type="InterPro" id="IPR006626">
    <property type="entry name" value="PbH1"/>
</dbReference>
<keyword evidence="4" id="KW-0964">Secreted</keyword>
<evidence type="ECO:0000256" key="9">
    <source>
        <dbReference type="ARBA" id="ARBA00023180"/>
    </source>
</evidence>
<evidence type="ECO:0000256" key="8">
    <source>
        <dbReference type="ARBA" id="ARBA00023157"/>
    </source>
</evidence>
<keyword evidence="11" id="KW-0961">Cell wall biogenesis/degradation</keyword>
<sequence length="1322" mass="141349">MLLPCWLIVDGTDPTTAVLYTAGANQLGCVIKSFSQVNEVVKNCTDVIVEDLKVPSGVSLELHLLNNASLTFRGNTSFGYEKDWTGFLLSIKGSGLTIRGAPDSILDGQGIYFWKRKGKSKPKFLRIEARNSTFTNISLLNCPIHCVSITNSSSLELDAFHVNVSAGNIHKIAHNTDGFDISESTNIIISNSTVVNQDDCIAVNSGSDMYFTRMVCSGGHGLSLSVGLNATDSSKNELSNITFHDSVVKRSRNGIHFKTHKDGAKGFARNVTYSDIRFIDIYRYGVNVQQNYGRTGGTGEPSNNILIEAAYAAATPLDDVKNVGDDCVITQFEQVESVIKNKACTNIVVDNLSVPSGEELQLHLKNHTTLTFKGTISFGYEKEWEGPMIRIQGNYLTVNGAGATLDGQGAHYWDGKGGKGTKKPKFLRIQAKFSTVSNMHLLNCPKQCTSILNSEDVTVDGWNIDVSAGDKDLLGHNTDGFDISRSSNIVVKNSVVKNQDDCVVVDSGSDMLVDNMECSGGHGLSLSVGVSTSASFKNQVSNVTFSNSVVKNSRYGIHIKTHTNGAPGHINDVTYSNIEFQDLTNYGVNLQEDYRSGHSTGTPVGNIPVNGLTLTNVRGTMNGPESQSVYVLCGDKGCENFNWSGVSITGAKNVACATASPLFNETNVGANCVITQFSQVDSVTKSCNNIVVQNLAVPAGKQLLLNLKSGTTLTFKGTTSFGYGVHWEGPMVLIKGDHLKVDGSGATLDGQGAHYWDGKGDSGNNKPKFFRVQAQSSTFSNIHLLNCPKQCTSVLNSNSVTLDKWNIDVSAGDKNKLGHNTDGFDVSASSGVTIKNSVVKNQDDCVALNSGSNIHIDNLVCSGGHGLSISVGVSKTDSTKNQLSDVTFSNSVVKNSRNGIHIKTHTDGARGFMKDITYSNIQFEGLTNYGINVQQNYKDGKSTPTPLGNIPIHGLRLNNIHGSMNGAACATATPLYNETNVGANCVITKYSQVNDVVKSCSNIVVENLAVPAGKQLLLRLKSGTTLTFKGTVSFGYGVQWEGPMVLIEGDHLKVDGSGATLDGQGAHYWDGKGDSGSNKPKFFRIEAKSSTFSNIHLLNCPKQCTSVLNSNSVTLDKWNIDVSAGDRNNLGHNTDGFDVSASSGVTVKNSVVKNQDDCVALNSGSNIHIDNLVCSGGHGLSISVGVSKTDSSKNQLSDVTFSNSVVKNSRNGIHVKTHTDGARGFMKDITYSNIQFEGLTNYGVNVQQDYKNGKSTGTPSGNIPIHGLRLNNVHGTMNGGSSEAVYILCGSNGCDNFNWSGVSISGSHEDSHCNYKPSGFSC</sequence>
<evidence type="ECO:0000313" key="14">
    <source>
        <dbReference type="EMBL" id="CAG9864908.1"/>
    </source>
</evidence>
<evidence type="ECO:0000256" key="7">
    <source>
        <dbReference type="ARBA" id="ARBA00022801"/>
    </source>
</evidence>
<comment type="similarity">
    <text evidence="2 13">Belongs to the glycosyl hydrolase 28 family.</text>
</comment>
<gene>
    <name evidence="14" type="ORF">PHYEVI_LOCUS11155</name>
</gene>
<dbReference type="OrthoDB" id="1546079at2759"/>
<dbReference type="PANTHER" id="PTHR31884">
    <property type="entry name" value="POLYGALACTURONASE"/>
    <property type="match status" value="1"/>
</dbReference>
<dbReference type="SMART" id="SM00710">
    <property type="entry name" value="PbH1"/>
    <property type="match status" value="18"/>
</dbReference>
<comment type="catalytic activity">
    <reaction evidence="12">
        <text>(1,4-alpha-D-galacturonosyl)n+m + H2O = (1,4-alpha-D-galacturonosyl)n + (1,4-alpha-D-galacturonosyl)m.</text>
        <dbReference type="EC" id="3.2.1.15"/>
    </reaction>
</comment>
<organism evidence="14 15">
    <name type="scientific">Phyllotreta striolata</name>
    <name type="common">Striped flea beetle</name>
    <name type="synonym">Crioceris striolata</name>
    <dbReference type="NCBI Taxonomy" id="444603"/>
    <lineage>
        <taxon>Eukaryota</taxon>
        <taxon>Metazoa</taxon>
        <taxon>Ecdysozoa</taxon>
        <taxon>Arthropoda</taxon>
        <taxon>Hexapoda</taxon>
        <taxon>Insecta</taxon>
        <taxon>Pterygota</taxon>
        <taxon>Neoptera</taxon>
        <taxon>Endopterygota</taxon>
        <taxon>Coleoptera</taxon>
        <taxon>Polyphaga</taxon>
        <taxon>Cucujiformia</taxon>
        <taxon>Chrysomeloidea</taxon>
        <taxon>Chrysomelidae</taxon>
        <taxon>Galerucinae</taxon>
        <taxon>Alticini</taxon>
        <taxon>Phyllotreta</taxon>
    </lineage>
</organism>
<evidence type="ECO:0000256" key="11">
    <source>
        <dbReference type="ARBA" id="ARBA00023316"/>
    </source>
</evidence>
<keyword evidence="5" id="KW-0732">Signal</keyword>
<keyword evidence="10 13" id="KW-0326">Glycosidase</keyword>
<dbReference type="GO" id="GO:0045490">
    <property type="term" value="P:pectin catabolic process"/>
    <property type="evidence" value="ECO:0007669"/>
    <property type="project" value="TreeGrafter"/>
</dbReference>
<dbReference type="InterPro" id="IPR011050">
    <property type="entry name" value="Pectin_lyase_fold/virulence"/>
</dbReference>
<evidence type="ECO:0000313" key="15">
    <source>
        <dbReference type="Proteomes" id="UP001153712"/>
    </source>
</evidence>
<evidence type="ECO:0000256" key="3">
    <source>
        <dbReference type="ARBA" id="ARBA00012736"/>
    </source>
</evidence>
<dbReference type="GO" id="GO:0004650">
    <property type="term" value="F:polygalacturonase activity"/>
    <property type="evidence" value="ECO:0007669"/>
    <property type="project" value="UniProtKB-EC"/>
</dbReference>
<dbReference type="EMBL" id="OU900102">
    <property type="protein sequence ID" value="CAG9864908.1"/>
    <property type="molecule type" value="Genomic_DNA"/>
</dbReference>
<dbReference type="Proteomes" id="UP001153712">
    <property type="component" value="Chromosome 9"/>
</dbReference>
<dbReference type="Gene3D" id="2.160.20.10">
    <property type="entry name" value="Single-stranded right-handed beta-helix, Pectin lyase-like"/>
    <property type="match status" value="4"/>
</dbReference>
<reference evidence="14" key="1">
    <citation type="submission" date="2022-01" db="EMBL/GenBank/DDBJ databases">
        <authorList>
            <person name="King R."/>
        </authorList>
    </citation>
    <scope>NUCLEOTIDE SEQUENCE</scope>
</reference>
<keyword evidence="6" id="KW-0677">Repeat</keyword>